<sequence>MSKPSVTVILKRGGRTYESETELNAWDFFDDCRAQDIFDLLCARVITELTDEEKELLESNE</sequence>
<protein>
    <submittedName>
        <fullName evidence="1">Uncharacterized protein</fullName>
    </submittedName>
</protein>
<accession>A0A0F9D5C0</accession>
<name>A0A0F9D5C0_9ZZZZ</name>
<organism evidence="1">
    <name type="scientific">marine sediment metagenome</name>
    <dbReference type="NCBI Taxonomy" id="412755"/>
    <lineage>
        <taxon>unclassified sequences</taxon>
        <taxon>metagenomes</taxon>
        <taxon>ecological metagenomes</taxon>
    </lineage>
</organism>
<comment type="caution">
    <text evidence="1">The sequence shown here is derived from an EMBL/GenBank/DDBJ whole genome shotgun (WGS) entry which is preliminary data.</text>
</comment>
<evidence type="ECO:0000313" key="1">
    <source>
        <dbReference type="EMBL" id="KKL48891.1"/>
    </source>
</evidence>
<proteinExistence type="predicted"/>
<dbReference type="EMBL" id="LAZR01033158">
    <property type="protein sequence ID" value="KKL48891.1"/>
    <property type="molecule type" value="Genomic_DNA"/>
</dbReference>
<gene>
    <name evidence="1" type="ORF">LCGC14_2320940</name>
</gene>
<dbReference type="AlphaFoldDB" id="A0A0F9D5C0"/>
<reference evidence="1" key="1">
    <citation type="journal article" date="2015" name="Nature">
        <title>Complex archaea that bridge the gap between prokaryotes and eukaryotes.</title>
        <authorList>
            <person name="Spang A."/>
            <person name="Saw J.H."/>
            <person name="Jorgensen S.L."/>
            <person name="Zaremba-Niedzwiedzka K."/>
            <person name="Martijn J."/>
            <person name="Lind A.E."/>
            <person name="van Eijk R."/>
            <person name="Schleper C."/>
            <person name="Guy L."/>
            <person name="Ettema T.J."/>
        </authorList>
    </citation>
    <scope>NUCLEOTIDE SEQUENCE</scope>
</reference>